<feature type="region of interest" description="Disordered" evidence="1">
    <location>
        <begin position="28"/>
        <end position="71"/>
    </location>
</feature>
<dbReference type="PROSITE" id="PS51257">
    <property type="entry name" value="PROKAR_LIPOPROTEIN"/>
    <property type="match status" value="1"/>
</dbReference>
<organism evidence="3 4">
    <name type="scientific">Sporolactobacillus putidus</name>
    <dbReference type="NCBI Taxonomy" id="492735"/>
    <lineage>
        <taxon>Bacteria</taxon>
        <taxon>Bacillati</taxon>
        <taxon>Bacillota</taxon>
        <taxon>Bacilli</taxon>
        <taxon>Bacillales</taxon>
        <taxon>Sporolactobacillaceae</taxon>
        <taxon>Sporolactobacillus</taxon>
    </lineage>
</organism>
<feature type="compositionally biased region" description="Low complexity" evidence="1">
    <location>
        <begin position="28"/>
        <end position="40"/>
    </location>
</feature>
<reference evidence="3" key="2">
    <citation type="submission" date="2020-09" db="EMBL/GenBank/DDBJ databases">
        <authorList>
            <person name="Sun Q."/>
            <person name="Ohkuma M."/>
        </authorList>
    </citation>
    <scope>NUCLEOTIDE SEQUENCE</scope>
    <source>
        <strain evidence="3">JCM 15325</strain>
    </source>
</reference>
<accession>A0A917S247</accession>
<feature type="signal peptide" evidence="2">
    <location>
        <begin position="1"/>
        <end position="23"/>
    </location>
</feature>
<keyword evidence="4" id="KW-1185">Reference proteome</keyword>
<evidence type="ECO:0000313" key="3">
    <source>
        <dbReference type="EMBL" id="GGL49814.1"/>
    </source>
</evidence>
<reference evidence="3" key="1">
    <citation type="journal article" date="2014" name="Int. J. Syst. Evol. Microbiol.">
        <title>Complete genome sequence of Corynebacterium casei LMG S-19264T (=DSM 44701T), isolated from a smear-ripened cheese.</title>
        <authorList>
            <consortium name="US DOE Joint Genome Institute (JGI-PGF)"/>
            <person name="Walter F."/>
            <person name="Albersmeier A."/>
            <person name="Kalinowski J."/>
            <person name="Ruckert C."/>
        </authorList>
    </citation>
    <scope>NUCLEOTIDE SEQUENCE</scope>
    <source>
        <strain evidence="3">JCM 15325</strain>
    </source>
</reference>
<sequence>MKKLSVLITVVLAVFLIAGCAHYTTGSYGSSSGAGKSSASRNNEQSSKTSSSTADQKTQAGSGTASVNQGSFEQTQQEIRAALKTAANVKLPQLVPVSGGYDISAQAQGTSSGYTVTYKQTARPVKVNDPSLSQAETLVTLKAVTYSNDAEAGGQITFHQYGASDGQPVDLGHRITGYEAAGAGTAGVSWNEGRWTLMALSPTSDQEKGISLAKNIVAYLDTYLLPVPHQYGLIQVYTDNRKSQVMWQDGRTVYQLTDVTDPMSLVQIAVSVK</sequence>
<dbReference type="EMBL" id="BMOK01000004">
    <property type="protein sequence ID" value="GGL49814.1"/>
    <property type="molecule type" value="Genomic_DNA"/>
</dbReference>
<evidence type="ECO:0000313" key="4">
    <source>
        <dbReference type="Proteomes" id="UP000654670"/>
    </source>
</evidence>
<comment type="caution">
    <text evidence="3">The sequence shown here is derived from an EMBL/GenBank/DDBJ whole genome shotgun (WGS) entry which is preliminary data.</text>
</comment>
<name>A0A917S247_9BACL</name>
<evidence type="ECO:0000256" key="2">
    <source>
        <dbReference type="SAM" id="SignalP"/>
    </source>
</evidence>
<proteinExistence type="predicted"/>
<gene>
    <name evidence="3" type="ORF">GCM10007968_12480</name>
</gene>
<evidence type="ECO:0008006" key="5">
    <source>
        <dbReference type="Google" id="ProtNLM"/>
    </source>
</evidence>
<feature type="chain" id="PRO_5037848772" description="Lipoprotein" evidence="2">
    <location>
        <begin position="24"/>
        <end position="273"/>
    </location>
</feature>
<feature type="compositionally biased region" description="Polar residues" evidence="1">
    <location>
        <begin position="41"/>
        <end position="71"/>
    </location>
</feature>
<protein>
    <recommendedName>
        <fullName evidence="5">Lipoprotein</fullName>
    </recommendedName>
</protein>
<dbReference type="RefSeq" id="WP_188802226.1">
    <property type="nucleotide sequence ID" value="NZ_BMOK01000004.1"/>
</dbReference>
<evidence type="ECO:0000256" key="1">
    <source>
        <dbReference type="SAM" id="MobiDB-lite"/>
    </source>
</evidence>
<dbReference type="Proteomes" id="UP000654670">
    <property type="component" value="Unassembled WGS sequence"/>
</dbReference>
<dbReference type="AlphaFoldDB" id="A0A917S247"/>
<keyword evidence="2" id="KW-0732">Signal</keyword>